<dbReference type="Pfam" id="PF12056">
    <property type="entry name" value="DUF3537"/>
    <property type="match status" value="1"/>
</dbReference>
<feature type="transmembrane region" description="Helical" evidence="1">
    <location>
        <begin position="141"/>
        <end position="162"/>
    </location>
</feature>
<dbReference type="STRING" id="29655.A0A0K9NJ13"/>
<dbReference type="InterPro" id="IPR021924">
    <property type="entry name" value="DUF3537"/>
</dbReference>
<name>A0A0K9NJ13_ZOSMR</name>
<feature type="transmembrane region" description="Helical" evidence="1">
    <location>
        <begin position="50"/>
        <end position="68"/>
    </location>
</feature>
<protein>
    <submittedName>
        <fullName evidence="2">Uncharacterized protein</fullName>
    </submittedName>
</protein>
<sequence length="282" mass="32098">MLSLYVIPGFAAETGYKIWAYKNSRMVYASFFGSPNVNHILICMLDLCSWLYRTSIFFLVCVIFRLICHLQILRLKHFSSIFDEKLDDVLFLFTEHMKIRKQLSIISHRFRLFIILTIALITISLLSSVVITTTIESNVNFYNAGELALCSIGTVAGTLICLRSAAKITHKGQAITSHAAKWHALATIVSSSETQEKRLNSRLMKEENIDKLENGKSTIIHHTKEAQTISFEKRQAFVTYLENNKAGITLYGFMLDRTSLHMIFAMELTLFLWLLGKTLGIS</sequence>
<organism evidence="2 3">
    <name type="scientific">Zostera marina</name>
    <name type="common">Eelgrass</name>
    <dbReference type="NCBI Taxonomy" id="29655"/>
    <lineage>
        <taxon>Eukaryota</taxon>
        <taxon>Viridiplantae</taxon>
        <taxon>Streptophyta</taxon>
        <taxon>Embryophyta</taxon>
        <taxon>Tracheophyta</taxon>
        <taxon>Spermatophyta</taxon>
        <taxon>Magnoliopsida</taxon>
        <taxon>Liliopsida</taxon>
        <taxon>Zosteraceae</taxon>
        <taxon>Zostera</taxon>
    </lineage>
</organism>
<dbReference type="OMA" id="HVNDEFH"/>
<reference evidence="3" key="1">
    <citation type="journal article" date="2016" name="Nature">
        <title>The genome of the seagrass Zostera marina reveals angiosperm adaptation to the sea.</title>
        <authorList>
            <person name="Olsen J.L."/>
            <person name="Rouze P."/>
            <person name="Verhelst B."/>
            <person name="Lin Y.-C."/>
            <person name="Bayer T."/>
            <person name="Collen J."/>
            <person name="Dattolo E."/>
            <person name="De Paoli E."/>
            <person name="Dittami S."/>
            <person name="Maumus F."/>
            <person name="Michel G."/>
            <person name="Kersting A."/>
            <person name="Lauritano C."/>
            <person name="Lohaus R."/>
            <person name="Toepel M."/>
            <person name="Tonon T."/>
            <person name="Vanneste K."/>
            <person name="Amirebrahimi M."/>
            <person name="Brakel J."/>
            <person name="Bostroem C."/>
            <person name="Chovatia M."/>
            <person name="Grimwood J."/>
            <person name="Jenkins J.W."/>
            <person name="Jueterbock A."/>
            <person name="Mraz A."/>
            <person name="Stam W.T."/>
            <person name="Tice H."/>
            <person name="Bornberg-Bauer E."/>
            <person name="Green P.J."/>
            <person name="Pearson G.A."/>
            <person name="Procaccini G."/>
            <person name="Duarte C.M."/>
            <person name="Schmutz J."/>
            <person name="Reusch T.B.H."/>
            <person name="Van de Peer Y."/>
        </authorList>
    </citation>
    <scope>NUCLEOTIDE SEQUENCE [LARGE SCALE GENOMIC DNA]</scope>
    <source>
        <strain evidence="3">cv. Finnish</strain>
    </source>
</reference>
<gene>
    <name evidence="2" type="ORF">ZOSMA_91G00140</name>
</gene>
<keyword evidence="1" id="KW-0472">Membrane</keyword>
<accession>A0A0K9NJ13</accession>
<evidence type="ECO:0000256" key="1">
    <source>
        <dbReference type="SAM" id="Phobius"/>
    </source>
</evidence>
<comment type="caution">
    <text evidence="2">The sequence shown here is derived from an EMBL/GenBank/DDBJ whole genome shotgun (WGS) entry which is preliminary data.</text>
</comment>
<keyword evidence="1" id="KW-0812">Transmembrane</keyword>
<dbReference type="AlphaFoldDB" id="A0A0K9NJ13"/>
<evidence type="ECO:0000313" key="3">
    <source>
        <dbReference type="Proteomes" id="UP000036987"/>
    </source>
</evidence>
<feature type="transmembrane region" description="Helical" evidence="1">
    <location>
        <begin position="110"/>
        <end position="135"/>
    </location>
</feature>
<dbReference type="Proteomes" id="UP000036987">
    <property type="component" value="Unassembled WGS sequence"/>
</dbReference>
<dbReference type="OrthoDB" id="1916325at2759"/>
<keyword evidence="3" id="KW-1185">Reference proteome</keyword>
<keyword evidence="1" id="KW-1133">Transmembrane helix</keyword>
<dbReference type="PANTHER" id="PTHR31963:SF16">
    <property type="entry name" value="OS06G0635200 PROTEIN"/>
    <property type="match status" value="1"/>
</dbReference>
<dbReference type="EMBL" id="LFYR01002138">
    <property type="protein sequence ID" value="KMZ56749.1"/>
    <property type="molecule type" value="Genomic_DNA"/>
</dbReference>
<feature type="transmembrane region" description="Helical" evidence="1">
    <location>
        <begin position="258"/>
        <end position="276"/>
    </location>
</feature>
<dbReference type="PANTHER" id="PTHR31963">
    <property type="entry name" value="RAS GUANINE NUCLEOTIDE EXCHANGE FACTOR K"/>
    <property type="match status" value="1"/>
</dbReference>
<proteinExistence type="predicted"/>
<evidence type="ECO:0000313" key="2">
    <source>
        <dbReference type="EMBL" id="KMZ56749.1"/>
    </source>
</evidence>